<organism evidence="2 3">
    <name type="scientific">Sphingobacterium kitahiroshimense</name>
    <dbReference type="NCBI Taxonomy" id="470446"/>
    <lineage>
        <taxon>Bacteria</taxon>
        <taxon>Pseudomonadati</taxon>
        <taxon>Bacteroidota</taxon>
        <taxon>Sphingobacteriia</taxon>
        <taxon>Sphingobacteriales</taxon>
        <taxon>Sphingobacteriaceae</taxon>
        <taxon>Sphingobacterium</taxon>
    </lineage>
</organism>
<evidence type="ECO:0000313" key="2">
    <source>
        <dbReference type="EMBL" id="MEN5379845.1"/>
    </source>
</evidence>
<keyword evidence="1" id="KW-0472">Membrane</keyword>
<feature type="transmembrane region" description="Helical" evidence="1">
    <location>
        <begin position="7"/>
        <end position="26"/>
    </location>
</feature>
<name>A0ABV0BYH6_9SPHI</name>
<keyword evidence="3" id="KW-1185">Reference proteome</keyword>
<proteinExistence type="predicted"/>
<protein>
    <submittedName>
        <fullName evidence="2">Uncharacterized protein</fullName>
    </submittedName>
</protein>
<dbReference type="Proteomes" id="UP001409291">
    <property type="component" value="Unassembled WGS sequence"/>
</dbReference>
<evidence type="ECO:0000256" key="1">
    <source>
        <dbReference type="SAM" id="Phobius"/>
    </source>
</evidence>
<keyword evidence="1" id="KW-0812">Transmembrane</keyword>
<gene>
    <name evidence="2" type="ORF">ABE541_21440</name>
</gene>
<accession>A0ABV0BYH6</accession>
<dbReference type="EMBL" id="JBDJNQ010000012">
    <property type="protein sequence ID" value="MEN5379845.1"/>
    <property type="molecule type" value="Genomic_DNA"/>
</dbReference>
<keyword evidence="1" id="KW-1133">Transmembrane helix</keyword>
<reference evidence="2 3" key="1">
    <citation type="submission" date="2024-04" db="EMBL/GenBank/DDBJ databases">
        <title>WGS of bacteria from Torrens River.</title>
        <authorList>
            <person name="Wyrsch E.R."/>
            <person name="Drigo B."/>
        </authorList>
    </citation>
    <scope>NUCLEOTIDE SEQUENCE [LARGE SCALE GENOMIC DNA]</scope>
    <source>
        <strain evidence="2 3">TWI391</strain>
    </source>
</reference>
<comment type="caution">
    <text evidence="2">The sequence shown here is derived from an EMBL/GenBank/DDBJ whole genome shotgun (WGS) entry which is preliminary data.</text>
</comment>
<evidence type="ECO:0000313" key="3">
    <source>
        <dbReference type="Proteomes" id="UP001409291"/>
    </source>
</evidence>
<sequence>MSIKGKKIFLGLCIVVPFLIYCVYYYSNMISNAPFRFTDFQSVVFRYGEPNHMDNQYDSKTGIFQYVTKTNEIERDTVRMTKDDLLYLHRKAQELGFWNLDDDMTGPEAKVNPETETPRFYLEMNYKDKSKKVTMDADFAGNEKMRNAGKSMIDEVNRILAAAQSRSNVK</sequence>
<dbReference type="RefSeq" id="WP_232789200.1">
    <property type="nucleotide sequence ID" value="NZ_JAOQNK010000001.1"/>
</dbReference>